<keyword evidence="2" id="KW-1185">Reference proteome</keyword>
<organism evidence="1 2">
    <name type="scientific">Arthrobacter phage Prairie</name>
    <dbReference type="NCBI Taxonomy" id="2816463"/>
    <lineage>
        <taxon>Viruses</taxon>
        <taxon>Duplodnaviria</taxon>
        <taxon>Heunggongvirae</taxon>
        <taxon>Uroviricota</taxon>
        <taxon>Caudoviricetes</taxon>
        <taxon>Berryhillviridae</taxon>
        <taxon>Lilmacvirus</taxon>
        <taxon>Lilmacvirus prairie</taxon>
    </lineage>
</organism>
<gene>
    <name evidence="1" type="primary">74</name>
    <name evidence="1" type="ORF">SEA_PRAIRIE_74</name>
</gene>
<dbReference type="EMBL" id="MW601223">
    <property type="protein sequence ID" value="QTF82171.1"/>
    <property type="molecule type" value="Genomic_DNA"/>
</dbReference>
<evidence type="ECO:0000313" key="1">
    <source>
        <dbReference type="EMBL" id="QTF82171.1"/>
    </source>
</evidence>
<sequence length="85" mass="9134">MSNDPFADYCTSRLSDLADEKLVAAVRARLEAGTAYWALSQSGSSVLFLIDQDSLRHVASLEVVHYPGEGDDFEASEALLAEAGL</sequence>
<dbReference type="Proteomes" id="UP000664925">
    <property type="component" value="Segment"/>
</dbReference>
<reference evidence="1" key="1">
    <citation type="submission" date="2021-02" db="EMBL/GenBank/DDBJ databases">
        <authorList>
            <person name="Johnson B.J."/>
            <person name="Isenhart S.H."/>
            <person name="Brown D.K."/>
            <person name="Kleven A.S."/>
            <person name="Bohn B.R."/>
            <person name="Martinez L.A."/>
            <person name="Garcia C.A."/>
            <person name="Zack K.M."/>
            <person name="Garlena R.A."/>
            <person name="Russell D.A."/>
            <person name="Jacobs-Sera D."/>
            <person name="Hatfull G.F."/>
        </authorList>
    </citation>
    <scope>NUCLEOTIDE SEQUENCE</scope>
</reference>
<evidence type="ECO:0000313" key="2">
    <source>
        <dbReference type="Proteomes" id="UP000664925"/>
    </source>
</evidence>
<protein>
    <submittedName>
        <fullName evidence="1">Uncharacterized protein</fullName>
    </submittedName>
</protein>
<proteinExistence type="predicted"/>
<name>A0A8A5LLM2_9CAUD</name>
<accession>A0A8A5LLM2</accession>